<feature type="transmembrane region" description="Helical" evidence="2">
    <location>
        <begin position="68"/>
        <end position="87"/>
    </location>
</feature>
<protein>
    <submittedName>
        <fullName evidence="3">Conjugal transfer/type IV secretion protein DotA/TraY</fullName>
    </submittedName>
</protein>
<dbReference type="RefSeq" id="WP_092942770.1">
    <property type="nucleotide sequence ID" value="NZ_FONX01000038.1"/>
</dbReference>
<accession>A0A1I2HWN6</accession>
<dbReference type="OrthoDB" id="7010241at2"/>
<feature type="compositionally biased region" description="Polar residues" evidence="1">
    <location>
        <begin position="829"/>
        <end position="840"/>
    </location>
</feature>
<gene>
    <name evidence="3" type="ORF">SAMN04489711_1384</name>
</gene>
<evidence type="ECO:0000313" key="3">
    <source>
        <dbReference type="EMBL" id="SFF33873.1"/>
    </source>
</evidence>
<proteinExistence type="predicted"/>
<keyword evidence="2" id="KW-1133">Transmembrane helix</keyword>
<dbReference type="STRING" id="1177982.SAMN04489711_1384"/>
<feature type="region of interest" description="Disordered" evidence="1">
    <location>
        <begin position="802"/>
        <end position="840"/>
    </location>
</feature>
<reference evidence="4" key="1">
    <citation type="submission" date="2016-10" db="EMBL/GenBank/DDBJ databases">
        <authorList>
            <person name="Varghese N."/>
            <person name="Submissions S."/>
        </authorList>
    </citation>
    <scope>NUCLEOTIDE SEQUENCE [LARGE SCALE GENOMIC DNA]</scope>
    <source>
        <strain evidence="4">DSM 27981</strain>
    </source>
</reference>
<dbReference type="AlphaFoldDB" id="A0A1I2HWN6"/>
<keyword evidence="2" id="KW-0472">Membrane</keyword>
<feature type="transmembrane region" description="Helical" evidence="2">
    <location>
        <begin position="598"/>
        <end position="616"/>
    </location>
</feature>
<dbReference type="InterPro" id="IPR027628">
    <property type="entry name" value="DotA_TraY"/>
</dbReference>
<organism evidence="3 4">
    <name type="scientific">Paracidovorax wautersii</name>
    <dbReference type="NCBI Taxonomy" id="1177982"/>
    <lineage>
        <taxon>Bacteria</taxon>
        <taxon>Pseudomonadati</taxon>
        <taxon>Pseudomonadota</taxon>
        <taxon>Betaproteobacteria</taxon>
        <taxon>Burkholderiales</taxon>
        <taxon>Comamonadaceae</taxon>
        <taxon>Paracidovorax</taxon>
    </lineage>
</organism>
<evidence type="ECO:0000256" key="2">
    <source>
        <dbReference type="SAM" id="Phobius"/>
    </source>
</evidence>
<feature type="transmembrane region" description="Helical" evidence="2">
    <location>
        <begin position="99"/>
        <end position="117"/>
    </location>
</feature>
<dbReference type="NCBIfam" id="TIGR04346">
    <property type="entry name" value="DotA_TraY"/>
    <property type="match status" value="1"/>
</dbReference>
<sequence>MDPSNTSGQVNSLSYLIPTGEHDIAVRELLIPILGDAISCKVPGAPCGAQGIGDAGAVASTLYGTFNVGSLVFVTILLIFIGLFAFVKTAQDGEFLGKSWNTTFTALRLMTGIAFILPMPNSYSTVQNLTQYVALWSSGLANEANVAVSEHYMKRLQMSMINQEPGATSIRPEAQEILLMHTCASLISKLHPGEAQLKFEEASLGSNDVVEYTYVERGSYLSPGSAPCGRLVVKPLNRAFPTDGTPTGGVWNAALGADPLTANARRKMTLAAHSLSDKARAAKIDAIRSLTSPNGYLRMLADRIVDLYVAGLIQYDPETGNISKVPNKSHAENFSAKEVSEVMKLYGTALKQVEGKLNSDLARAREASFTDTAKDGETGFFTDARKILQQGGWMGAASTYRTMLDMVSMAFAGDKQSPFRFEGRDEAMGNLVSSSGGIATQIASLRTLINRMMDSDTAKEVLTATLGDESQTVMTPPTINEATLDKIGTSKLSTNELIETLYGTSTINGARNWLMKSMTISGNADPLFQMKSIGDMTTALAEAFVASELVFRTAIATSKTALTWAKSNALGGVVNAVTGAGDGAIEAITGAQYIAEQVFVMMKVLTAALVALGYAFSTWIPAIPYIAFLLAGLGWLFGLFMTMFAMNIWAVMHTTPARNDSFIGSEAQGYLLWVALFFRPVIAVSALSLSYIIAPPVVKLVNITLLPLMFASNVSTNALSVVTMTLFGLVLYFTVIKGVLMMIYMIPQSFPDDVMRIISAGIGDLGQGKAMNTMETSEGSSRVGLQTLQGVDKASGESFKAKIKSDRNAAERASNSAAAATRDIPAKPSQMSGSAKSFEE</sequence>
<dbReference type="EMBL" id="FONX01000038">
    <property type="protein sequence ID" value="SFF33873.1"/>
    <property type="molecule type" value="Genomic_DNA"/>
</dbReference>
<evidence type="ECO:0000313" key="4">
    <source>
        <dbReference type="Proteomes" id="UP000199119"/>
    </source>
</evidence>
<dbReference type="Proteomes" id="UP000199119">
    <property type="component" value="Unassembled WGS sequence"/>
</dbReference>
<name>A0A1I2HWN6_9BURK</name>
<keyword evidence="4" id="KW-1185">Reference proteome</keyword>
<keyword evidence="2" id="KW-0812">Transmembrane</keyword>
<feature type="transmembrane region" description="Helical" evidence="2">
    <location>
        <begin position="622"/>
        <end position="649"/>
    </location>
</feature>
<feature type="transmembrane region" description="Helical" evidence="2">
    <location>
        <begin position="714"/>
        <end position="735"/>
    </location>
</feature>
<feature type="transmembrane region" description="Helical" evidence="2">
    <location>
        <begin position="670"/>
        <end position="694"/>
    </location>
</feature>
<feature type="compositionally biased region" description="Low complexity" evidence="1">
    <location>
        <begin position="811"/>
        <end position="820"/>
    </location>
</feature>
<evidence type="ECO:0000256" key="1">
    <source>
        <dbReference type="SAM" id="MobiDB-lite"/>
    </source>
</evidence>